<accession>A0A178F3H1</accession>
<evidence type="ECO:0000256" key="6">
    <source>
        <dbReference type="ARBA" id="ARBA00031849"/>
    </source>
</evidence>
<evidence type="ECO:0000256" key="3">
    <source>
        <dbReference type="ARBA" id="ARBA00016197"/>
    </source>
</evidence>
<dbReference type="Pfam" id="PF01636">
    <property type="entry name" value="APH"/>
    <property type="match status" value="1"/>
</dbReference>
<comment type="subcellular location">
    <subcellularLocation>
        <location evidence="1">Mitochondrion</location>
    </subcellularLocation>
</comment>
<evidence type="ECO:0000256" key="2">
    <source>
        <dbReference type="ARBA" id="ARBA00005543"/>
    </source>
</evidence>
<comment type="caution">
    <text evidence="8">The sequence shown here is derived from an EMBL/GenBank/DDBJ whole genome shotgun (WGS) entry which is preliminary data.</text>
</comment>
<dbReference type="VEuPathDB" id="FungiDB:TERG_01071"/>
<comment type="similarity">
    <text evidence="2">Belongs to the AIM9 family.</text>
</comment>
<dbReference type="Proteomes" id="UP000243015">
    <property type="component" value="Unassembled WGS sequence"/>
</dbReference>
<reference evidence="8 9" key="1">
    <citation type="submission" date="2016-05" db="EMBL/GenBank/DDBJ databases">
        <title>Genome sequencing of Trichophyton rubrum CMCC(F)T1i isolated from hair.</title>
        <authorList>
            <person name="Zhan P."/>
            <person name="Tao Y."/>
            <person name="Liu W."/>
        </authorList>
    </citation>
    <scope>NUCLEOTIDE SEQUENCE [LARGE SCALE GENOMIC DNA]</scope>
    <source>
        <strain evidence="9">CMCC(F)T1i</strain>
    </source>
</reference>
<dbReference type="InterPro" id="IPR051035">
    <property type="entry name" value="Mito_inheritance_9"/>
</dbReference>
<dbReference type="AlphaFoldDB" id="A0A178F3H1"/>
<proteinExistence type="inferred from homology"/>
<dbReference type="SUPFAM" id="SSF56112">
    <property type="entry name" value="Protein kinase-like (PK-like)"/>
    <property type="match status" value="1"/>
</dbReference>
<dbReference type="InterPro" id="IPR002575">
    <property type="entry name" value="Aminoglycoside_PTrfase"/>
</dbReference>
<dbReference type="EMBL" id="LHPM01000013">
    <property type="protein sequence ID" value="OAL66007.1"/>
    <property type="molecule type" value="Genomic_DNA"/>
</dbReference>
<evidence type="ECO:0000313" key="8">
    <source>
        <dbReference type="EMBL" id="OAL66007.1"/>
    </source>
</evidence>
<dbReference type="GO" id="GO:0005739">
    <property type="term" value="C:mitochondrion"/>
    <property type="evidence" value="ECO:0007669"/>
    <property type="project" value="UniProtKB-SubCell"/>
</dbReference>
<dbReference type="PANTHER" id="PTHR36091:SF1">
    <property type="entry name" value="ALTERED INHERITANCE OF MITOCHONDRIA PROTEIN 9, MITOCHONDRIAL"/>
    <property type="match status" value="1"/>
</dbReference>
<keyword evidence="4" id="KW-0809">Transit peptide</keyword>
<evidence type="ECO:0000256" key="4">
    <source>
        <dbReference type="ARBA" id="ARBA00022946"/>
    </source>
</evidence>
<evidence type="ECO:0000259" key="7">
    <source>
        <dbReference type="Pfam" id="PF01636"/>
    </source>
</evidence>
<protein>
    <recommendedName>
        <fullName evidence="3">Altered inheritance of mitochondria protein 9, mitochondrial</fullName>
    </recommendedName>
    <alternativeName>
        <fullName evidence="6">Found in mitochondrial proteome protein 29</fullName>
    </alternativeName>
</protein>
<name>A0A178F3H1_TRIRU</name>
<dbReference type="VEuPathDB" id="FungiDB:TERG_01902"/>
<evidence type="ECO:0000313" key="9">
    <source>
        <dbReference type="Proteomes" id="UP000243015"/>
    </source>
</evidence>
<dbReference type="GO" id="GO:0016740">
    <property type="term" value="F:transferase activity"/>
    <property type="evidence" value="ECO:0007669"/>
    <property type="project" value="UniProtKB-KW"/>
</dbReference>
<organism evidence="8 9">
    <name type="scientific">Trichophyton rubrum</name>
    <name type="common">Athlete's foot fungus</name>
    <name type="synonym">Epidermophyton rubrum</name>
    <dbReference type="NCBI Taxonomy" id="5551"/>
    <lineage>
        <taxon>Eukaryota</taxon>
        <taxon>Fungi</taxon>
        <taxon>Dikarya</taxon>
        <taxon>Ascomycota</taxon>
        <taxon>Pezizomycotina</taxon>
        <taxon>Eurotiomycetes</taxon>
        <taxon>Eurotiomycetidae</taxon>
        <taxon>Onygenales</taxon>
        <taxon>Arthrodermataceae</taxon>
        <taxon>Trichophyton</taxon>
    </lineage>
</organism>
<dbReference type="Gene3D" id="3.30.200.20">
    <property type="entry name" value="Phosphorylase Kinase, domain 1"/>
    <property type="match status" value="1"/>
</dbReference>
<dbReference type="Gene3D" id="3.90.1200.10">
    <property type="match status" value="1"/>
</dbReference>
<dbReference type="InterPro" id="IPR011009">
    <property type="entry name" value="Kinase-like_dom_sf"/>
</dbReference>
<gene>
    <name evidence="8" type="ORF">A7C99_3110</name>
</gene>
<dbReference type="PANTHER" id="PTHR36091">
    <property type="entry name" value="ALTERED INHERITANCE OF MITOCHONDRIA PROTEIN 9, MITOCHONDRIAL"/>
    <property type="match status" value="1"/>
</dbReference>
<keyword evidence="8" id="KW-0808">Transferase</keyword>
<sequence>MVFMNSSPTNRSLIATQHGWLRRAAASQSASTEEPDISAIAIKAEDFTGHGQQLSSNCRSVQVVIGQRNPARRNTYQEHARRIDPLLHALACKRLGMDTLSLDWSADCNKLPNSKWTTKSPHDPFHIGINTHLFVLTPPYQVYLSRRAIAPMVMKRASSTMKYDKSDHYYRYTAGRWLFNEPQQLEARYVRFNIDALAEIAASCLGHDPASCVKIEKMPEGNFNKSFLLTMANGSQVIARVPNPNSGFPHFTTASEVATMDFARTKLGLPVPRVFAWNSQASENPVGAEYIVMEKAAGSSLAQIWPRLSNEEKREIIQAMVSFDVKMLNHPLGGIGSLYYPRDIPSGTNQLPALGMNDACGRWVLGPTTDRRFFDDGRGELSLDRGPWNTVKEYLAAICEREMKAVQNLDRPLRSEGIVGPGGYQPNRALKLSVCRDFLKVVNHILPPEACLTPVLWHKDLHLDNIFVNPEKPTEIVGLIDWQNVHVSPLFDQVTHPAFLDYKGPKLEGLKTPCLPENFEELDEIAKKHAKELLVAQTLYKYYDLYSASMNVPAYHALRYQETLQGEIITLIGMILNDGEPALQGLLMKLSNKWDQLICSKGGPPCPLQYSAEEIDRQPELEAKWAEGIALMDDVLESLGGAIRGWDGWVSHEDYEALQQKLELVRKQFIEHLAGDDKEAAKAWARAWPFQ</sequence>
<evidence type="ECO:0000256" key="1">
    <source>
        <dbReference type="ARBA" id="ARBA00004173"/>
    </source>
</evidence>
<evidence type="ECO:0000256" key="5">
    <source>
        <dbReference type="ARBA" id="ARBA00023128"/>
    </source>
</evidence>
<feature type="domain" description="Aminoglycoside phosphotransferase" evidence="7">
    <location>
        <begin position="216"/>
        <end position="490"/>
    </location>
</feature>
<keyword evidence="5" id="KW-0496">Mitochondrion</keyword>